<dbReference type="Proteomes" id="UP000269945">
    <property type="component" value="Unassembled WGS sequence"/>
</dbReference>
<evidence type="ECO:0000313" key="2">
    <source>
        <dbReference type="Proteomes" id="UP000269945"/>
    </source>
</evidence>
<accession>A0A9X9ME45</accession>
<comment type="caution">
    <text evidence="1">The sequence shown here is derived from an EMBL/GenBank/DDBJ whole genome shotgun (WGS) entry which is preliminary data.</text>
</comment>
<gene>
    <name evidence="1" type="ORF">BN2614_LOCUS1</name>
</gene>
<name>A0A9X9ME45_GULGU</name>
<reference evidence="1 2" key="1">
    <citation type="submission" date="2018-10" db="EMBL/GenBank/DDBJ databases">
        <authorList>
            <person name="Ekblom R."/>
            <person name="Jareborg N."/>
        </authorList>
    </citation>
    <scope>NUCLEOTIDE SEQUENCE [LARGE SCALE GENOMIC DNA]</scope>
    <source>
        <tissue evidence="1">Muscle</tissue>
    </source>
</reference>
<protein>
    <submittedName>
        <fullName evidence="1">Uncharacterized protein</fullName>
    </submittedName>
</protein>
<organism evidence="1 2">
    <name type="scientific">Gulo gulo</name>
    <name type="common">Wolverine</name>
    <name type="synonym">Gluton</name>
    <dbReference type="NCBI Taxonomy" id="48420"/>
    <lineage>
        <taxon>Eukaryota</taxon>
        <taxon>Metazoa</taxon>
        <taxon>Chordata</taxon>
        <taxon>Craniata</taxon>
        <taxon>Vertebrata</taxon>
        <taxon>Euteleostomi</taxon>
        <taxon>Mammalia</taxon>
        <taxon>Eutheria</taxon>
        <taxon>Laurasiatheria</taxon>
        <taxon>Carnivora</taxon>
        <taxon>Caniformia</taxon>
        <taxon>Musteloidea</taxon>
        <taxon>Mustelidae</taxon>
        <taxon>Guloninae</taxon>
        <taxon>Gulo</taxon>
    </lineage>
</organism>
<sequence>MLRAWPPGCYPASGPQPTLANPPAIPTPSRAELAVSGPVVFCLRMDSVLEPRFKAYPQ</sequence>
<proteinExistence type="predicted"/>
<keyword evidence="2" id="KW-1185">Reference proteome</keyword>
<dbReference type="AlphaFoldDB" id="A0A9X9ME45"/>
<dbReference type="EMBL" id="CYRY02047382">
    <property type="protein sequence ID" value="VCX43379.1"/>
    <property type="molecule type" value="Genomic_DNA"/>
</dbReference>
<evidence type="ECO:0000313" key="1">
    <source>
        <dbReference type="EMBL" id="VCX43379.1"/>
    </source>
</evidence>